<evidence type="ECO:0000256" key="3">
    <source>
        <dbReference type="ARBA" id="ARBA00022676"/>
    </source>
</evidence>
<dbReference type="AlphaFoldDB" id="A0A8J7DRL9"/>
<dbReference type="EMBL" id="JADEXG010000041">
    <property type="protein sequence ID" value="MBE9078844.1"/>
    <property type="molecule type" value="Genomic_DNA"/>
</dbReference>
<keyword evidence="2" id="KW-1003">Cell membrane</keyword>
<feature type="transmembrane region" description="Helical" evidence="8">
    <location>
        <begin position="144"/>
        <end position="167"/>
    </location>
</feature>
<keyword evidence="11" id="KW-1185">Reference proteome</keyword>
<evidence type="ECO:0000313" key="10">
    <source>
        <dbReference type="EMBL" id="MBE9078844.1"/>
    </source>
</evidence>
<keyword evidence="5 8" id="KW-0812">Transmembrane</keyword>
<dbReference type="InterPro" id="IPR038731">
    <property type="entry name" value="RgtA/B/C-like"/>
</dbReference>
<keyword evidence="3" id="KW-0328">Glycosyltransferase</keyword>
<evidence type="ECO:0000256" key="2">
    <source>
        <dbReference type="ARBA" id="ARBA00022475"/>
    </source>
</evidence>
<comment type="subcellular location">
    <subcellularLocation>
        <location evidence="1">Cell membrane</location>
        <topology evidence="1">Multi-pass membrane protein</topology>
    </subcellularLocation>
</comment>
<evidence type="ECO:0000256" key="4">
    <source>
        <dbReference type="ARBA" id="ARBA00022679"/>
    </source>
</evidence>
<feature type="transmembrane region" description="Helical" evidence="8">
    <location>
        <begin position="203"/>
        <end position="226"/>
    </location>
</feature>
<evidence type="ECO:0000256" key="7">
    <source>
        <dbReference type="ARBA" id="ARBA00023136"/>
    </source>
</evidence>
<gene>
    <name evidence="10" type="ORF">IQ241_16345</name>
</gene>
<protein>
    <submittedName>
        <fullName evidence="10">Glycosyltransferase family 39 protein</fullName>
    </submittedName>
</protein>
<dbReference type="GO" id="GO:0016763">
    <property type="term" value="F:pentosyltransferase activity"/>
    <property type="evidence" value="ECO:0007669"/>
    <property type="project" value="TreeGrafter"/>
</dbReference>
<evidence type="ECO:0000256" key="8">
    <source>
        <dbReference type="SAM" id="Phobius"/>
    </source>
</evidence>
<dbReference type="InterPro" id="IPR050297">
    <property type="entry name" value="LipidA_mod_glycosyltrf_83"/>
</dbReference>
<feature type="transmembrane region" description="Helical" evidence="8">
    <location>
        <begin position="376"/>
        <end position="394"/>
    </location>
</feature>
<dbReference type="GO" id="GO:0005886">
    <property type="term" value="C:plasma membrane"/>
    <property type="evidence" value="ECO:0007669"/>
    <property type="project" value="UniProtKB-SubCell"/>
</dbReference>
<evidence type="ECO:0000259" key="9">
    <source>
        <dbReference type="Pfam" id="PF13231"/>
    </source>
</evidence>
<feature type="domain" description="Glycosyltransferase RgtA/B/C/D-like" evidence="9">
    <location>
        <begin position="100"/>
        <end position="265"/>
    </location>
</feature>
<evidence type="ECO:0000313" key="11">
    <source>
        <dbReference type="Proteomes" id="UP000636505"/>
    </source>
</evidence>
<feature type="transmembrane region" description="Helical" evidence="8">
    <location>
        <begin position="173"/>
        <end position="191"/>
    </location>
</feature>
<dbReference type="Proteomes" id="UP000636505">
    <property type="component" value="Unassembled WGS sequence"/>
</dbReference>
<keyword evidence="7 8" id="KW-0472">Membrane</keyword>
<comment type="caution">
    <text evidence="10">The sequence shown here is derived from an EMBL/GenBank/DDBJ whole genome shotgun (WGS) entry which is preliminary data.</text>
</comment>
<dbReference type="PANTHER" id="PTHR33908">
    <property type="entry name" value="MANNOSYLTRANSFERASE YKCB-RELATED"/>
    <property type="match status" value="1"/>
</dbReference>
<name>A0A8J7DRL9_9CYAN</name>
<dbReference type="GO" id="GO:0009103">
    <property type="term" value="P:lipopolysaccharide biosynthetic process"/>
    <property type="evidence" value="ECO:0007669"/>
    <property type="project" value="UniProtKB-ARBA"/>
</dbReference>
<feature type="transmembrane region" description="Helical" evidence="8">
    <location>
        <begin position="401"/>
        <end position="419"/>
    </location>
</feature>
<feature type="transmembrane region" description="Helical" evidence="8">
    <location>
        <begin position="114"/>
        <end position="137"/>
    </location>
</feature>
<evidence type="ECO:0000256" key="1">
    <source>
        <dbReference type="ARBA" id="ARBA00004651"/>
    </source>
</evidence>
<keyword evidence="4" id="KW-0808">Transferase</keyword>
<feature type="transmembrane region" description="Helical" evidence="8">
    <location>
        <begin position="344"/>
        <end position="364"/>
    </location>
</feature>
<dbReference type="RefSeq" id="WP_193909096.1">
    <property type="nucleotide sequence ID" value="NZ_JADEXG010000041.1"/>
</dbReference>
<dbReference type="Pfam" id="PF13231">
    <property type="entry name" value="PMT_2"/>
    <property type="match status" value="1"/>
</dbReference>
<feature type="transmembrane region" description="Helical" evidence="8">
    <location>
        <begin position="246"/>
        <end position="268"/>
    </location>
</feature>
<feature type="transmembrane region" description="Helical" evidence="8">
    <location>
        <begin position="288"/>
        <end position="309"/>
    </location>
</feature>
<keyword evidence="6 8" id="KW-1133">Transmembrane helix</keyword>
<proteinExistence type="predicted"/>
<sequence length="550" mass="60370">MKARPPVQSASSRWPLARWLIVSLMLVGVFFRIATLDQRVYWVDEVATSVRASGYPLATVVEQVTTGAELSRDDLLQYQRLSPERTWSDTLSALSQNPEHAPLYFLIVRGWAEWFGSSVVAIRSLSVGFGLLVLPALYGLCQRLFSAPVGGMAVALFSVSPFFVAYAQEARPYSLWTLLLVLSCGSLLSALERDRALDWLAYALAATLGLYTSILTTPVLLAQGLYVGLLRWPRSKGQSLVLGDRVSHYLLVVGSAIALFSPWLWVIYQQRSLLQANVVWMQQPLSPALIVGTWLYSLVILFFDCPVVPEPSVALAVEAAIALAVLGLLGAAFFHLCRTAPRRVWLLLIAFSLSTLVPLALIDLITGGQASATPRYLIPAQLGGLIAVAHWLTTSPWRRRLAAGLIGLSLVSCWVGLAHTPDYLKTRSRSNGAIAARLGQASNPLLIAESAQTFDLLSLSHSLRDPIGIRILPMPQLPTDLDLCRPTFLLSPSAALQTNLPTNARLEPAYQPRLLTAEDRHLALWQLISGDPLPDEPQYRGRRDCAEPQR</sequence>
<organism evidence="10 11">
    <name type="scientific">Vasconcelosia minhoensis LEGE 07310</name>
    <dbReference type="NCBI Taxonomy" id="915328"/>
    <lineage>
        <taxon>Bacteria</taxon>
        <taxon>Bacillati</taxon>
        <taxon>Cyanobacteriota</taxon>
        <taxon>Cyanophyceae</taxon>
        <taxon>Nodosilineales</taxon>
        <taxon>Cymatolegaceae</taxon>
        <taxon>Vasconcelosia</taxon>
        <taxon>Vasconcelosia minhoensis</taxon>
    </lineage>
</organism>
<evidence type="ECO:0000256" key="6">
    <source>
        <dbReference type="ARBA" id="ARBA00022989"/>
    </source>
</evidence>
<feature type="transmembrane region" description="Helical" evidence="8">
    <location>
        <begin position="16"/>
        <end position="34"/>
    </location>
</feature>
<dbReference type="PANTHER" id="PTHR33908:SF11">
    <property type="entry name" value="MEMBRANE PROTEIN"/>
    <property type="match status" value="1"/>
</dbReference>
<reference evidence="10" key="1">
    <citation type="submission" date="2020-10" db="EMBL/GenBank/DDBJ databases">
        <authorList>
            <person name="Castelo-Branco R."/>
            <person name="Eusebio N."/>
            <person name="Adriana R."/>
            <person name="Vieira A."/>
            <person name="Brugerolle De Fraissinette N."/>
            <person name="Rezende De Castro R."/>
            <person name="Schneider M.P."/>
            <person name="Vasconcelos V."/>
            <person name="Leao P.N."/>
        </authorList>
    </citation>
    <scope>NUCLEOTIDE SEQUENCE</scope>
    <source>
        <strain evidence="10">LEGE 07310</strain>
    </source>
</reference>
<accession>A0A8J7DRL9</accession>
<evidence type="ECO:0000256" key="5">
    <source>
        <dbReference type="ARBA" id="ARBA00022692"/>
    </source>
</evidence>
<feature type="transmembrane region" description="Helical" evidence="8">
    <location>
        <begin position="315"/>
        <end position="337"/>
    </location>
</feature>